<reference evidence="1" key="1">
    <citation type="submission" date="2021-08" db="EMBL/GenBank/DDBJ databases">
        <title>The first chromosome-level gecko genome reveals the dynamic sex chromosomes of Neotropical dwarf geckos (Sphaerodactylidae: Sphaerodactylus).</title>
        <authorList>
            <person name="Pinto B.J."/>
            <person name="Keating S.E."/>
            <person name="Gamble T."/>
        </authorList>
    </citation>
    <scope>NUCLEOTIDE SEQUENCE</scope>
    <source>
        <strain evidence="1">TG3544</strain>
    </source>
</reference>
<name>A0ACB8FSV6_9SAUR</name>
<proteinExistence type="predicted"/>
<evidence type="ECO:0000313" key="1">
    <source>
        <dbReference type="EMBL" id="KAH8008144.1"/>
    </source>
</evidence>
<dbReference type="Proteomes" id="UP000827872">
    <property type="component" value="Linkage Group LG06"/>
</dbReference>
<keyword evidence="2" id="KW-1185">Reference proteome</keyword>
<dbReference type="EMBL" id="CM037619">
    <property type="protein sequence ID" value="KAH8008144.1"/>
    <property type="molecule type" value="Genomic_DNA"/>
</dbReference>
<organism evidence="1 2">
    <name type="scientific">Sphaerodactylus townsendi</name>
    <dbReference type="NCBI Taxonomy" id="933632"/>
    <lineage>
        <taxon>Eukaryota</taxon>
        <taxon>Metazoa</taxon>
        <taxon>Chordata</taxon>
        <taxon>Craniata</taxon>
        <taxon>Vertebrata</taxon>
        <taxon>Euteleostomi</taxon>
        <taxon>Lepidosauria</taxon>
        <taxon>Squamata</taxon>
        <taxon>Bifurcata</taxon>
        <taxon>Gekkota</taxon>
        <taxon>Sphaerodactylidae</taxon>
        <taxon>Sphaerodactylus</taxon>
    </lineage>
</organism>
<comment type="caution">
    <text evidence="1">The sequence shown here is derived from an EMBL/GenBank/DDBJ whole genome shotgun (WGS) entry which is preliminary data.</text>
</comment>
<evidence type="ECO:0000313" key="2">
    <source>
        <dbReference type="Proteomes" id="UP000827872"/>
    </source>
</evidence>
<accession>A0ACB8FSV6</accession>
<sequence>MALGITQILIGTLEISFGLVVAIAENATRFYSSATHVGTPYWLGILYIISGSLSVAAAKNPKVPLVKGMLAMNVLSSVASGAAVVMRSLVISHSRYSSRCTYVTEIPPDICYEYVTIPYTVTYAISAFLMIGTVLEFLITITTAAFGCASVCRDAYSETTIVIFRQTDEGIIPASALPRQSNEEVPA</sequence>
<protein>
    <submittedName>
        <fullName evidence="1">Uncharacterized protein</fullName>
    </submittedName>
</protein>
<gene>
    <name evidence="1" type="ORF">K3G42_028061</name>
</gene>